<evidence type="ECO:0000256" key="1">
    <source>
        <dbReference type="ARBA" id="ARBA00004651"/>
    </source>
</evidence>
<dbReference type="PANTHER" id="PTHR34697:SF2">
    <property type="entry name" value="PHOSPHATIDYLGLYCEROL LYSYLTRANSFERASE"/>
    <property type="match status" value="1"/>
</dbReference>
<accession>A0A0D1M7N4</accession>
<dbReference type="AlphaFoldDB" id="A0A0D1M7N4"/>
<feature type="transmembrane region" description="Helical" evidence="6">
    <location>
        <begin position="149"/>
        <end position="176"/>
    </location>
</feature>
<feature type="transmembrane region" description="Helical" evidence="6">
    <location>
        <begin position="264"/>
        <end position="286"/>
    </location>
</feature>
<keyword evidence="3 6" id="KW-0812">Transmembrane</keyword>
<organism evidence="8 9">
    <name type="scientific">Sphingomonas melonis</name>
    <dbReference type="NCBI Taxonomy" id="152682"/>
    <lineage>
        <taxon>Bacteria</taxon>
        <taxon>Pseudomonadati</taxon>
        <taxon>Pseudomonadota</taxon>
        <taxon>Alphaproteobacteria</taxon>
        <taxon>Sphingomonadales</taxon>
        <taxon>Sphingomonadaceae</taxon>
        <taxon>Sphingomonas</taxon>
    </lineage>
</organism>
<dbReference type="GO" id="GO:0016755">
    <property type="term" value="F:aminoacyltransferase activity"/>
    <property type="evidence" value="ECO:0007669"/>
    <property type="project" value="TreeGrafter"/>
</dbReference>
<evidence type="ECO:0000256" key="4">
    <source>
        <dbReference type="ARBA" id="ARBA00022989"/>
    </source>
</evidence>
<evidence type="ECO:0000313" key="8">
    <source>
        <dbReference type="EMBL" id="KIU26742.1"/>
    </source>
</evidence>
<feature type="transmembrane region" description="Helical" evidence="6">
    <location>
        <begin position="393"/>
        <end position="412"/>
    </location>
</feature>
<feature type="transmembrane region" description="Helical" evidence="6">
    <location>
        <begin position="474"/>
        <end position="495"/>
    </location>
</feature>
<name>A0A0D1M7N4_9SPHN</name>
<dbReference type="Proteomes" id="UP000033203">
    <property type="component" value="Unassembled WGS sequence"/>
</dbReference>
<feature type="transmembrane region" description="Helical" evidence="6">
    <location>
        <begin position="306"/>
        <end position="328"/>
    </location>
</feature>
<comment type="subcellular location">
    <subcellularLocation>
        <location evidence="1">Cell membrane</location>
        <topology evidence="1">Multi-pass membrane protein</topology>
    </subcellularLocation>
</comment>
<keyword evidence="2" id="KW-1003">Cell membrane</keyword>
<evidence type="ECO:0000256" key="6">
    <source>
        <dbReference type="SAM" id="Phobius"/>
    </source>
</evidence>
<evidence type="ECO:0000256" key="2">
    <source>
        <dbReference type="ARBA" id="ARBA00022475"/>
    </source>
</evidence>
<comment type="caution">
    <text evidence="8">The sequence shown here is derived from an EMBL/GenBank/DDBJ whole genome shotgun (WGS) entry which is preliminary data.</text>
</comment>
<dbReference type="EMBL" id="JXTP01000063">
    <property type="protein sequence ID" value="KIU26742.1"/>
    <property type="molecule type" value="Genomic_DNA"/>
</dbReference>
<dbReference type="SUPFAM" id="SSF55729">
    <property type="entry name" value="Acyl-CoA N-acyltransferases (Nat)"/>
    <property type="match status" value="1"/>
</dbReference>
<dbReference type="NCBIfam" id="NF033480">
    <property type="entry name" value="bifunc_MprF"/>
    <property type="match status" value="1"/>
</dbReference>
<dbReference type="InterPro" id="IPR016181">
    <property type="entry name" value="Acyl_CoA_acyltransferase"/>
</dbReference>
<feature type="transmembrane region" description="Helical" evidence="6">
    <location>
        <begin position="76"/>
        <end position="97"/>
    </location>
</feature>
<keyword evidence="4 6" id="KW-1133">Transmembrane helix</keyword>
<dbReference type="GO" id="GO:0055091">
    <property type="term" value="P:phospholipid homeostasis"/>
    <property type="evidence" value="ECO:0007669"/>
    <property type="project" value="TreeGrafter"/>
</dbReference>
<feature type="transmembrane region" description="Helical" evidence="6">
    <location>
        <begin position="516"/>
        <end position="537"/>
    </location>
</feature>
<feature type="domain" description="Phosphatidylglycerol lysyltransferase C-terminal" evidence="7">
    <location>
        <begin position="559"/>
        <end position="848"/>
    </location>
</feature>
<sequence>MSTPAHAPRGASGGASRLDRWLDAGGAFVARHRRELVIAAVLLVAAIGFEALHLVLREVHLRDVRASLAAVPDTRIAASLALTVTSYLMLTGLDWVALRAVGKPLPWRIAAAGSFTSYTLSHNLGLSLLTGGSARLRLYSAAGLTFGEVAQVAAICAIAFWAGVAGAAGFGLVVAQGVTLGPVTLDPAWARALGGSLLALLAILPVLRARGVAMLGPERLGVALPSLRQMGALALLSLADLSAASAALFVLVPGAAAHAYPAFVVAYAVAVVMALVLHVPGGLGVFETMVLATVPGDRPALFAALLLYRLIYYLLPLMVAAIGIAAAEGWRLRHPIRRGLSYVDRAGQLLAPTAVTALVFVAGFILLMSGALPGVKDRLSDLDDMLPLPFIEGSHMAGSLIGTAMLLVAPALNARLRSGFAAARLLLIGGALFSLMKGLDYEEAALQLIVAGVLQYCRQSFYREGGILTDRPHWPWLVAAAAALALSVWAGFFAYKRTPYSDDLWWHFALNGNAPRFLRASFAAGVLLTAASVYQLLTGSRTKSLPESVIPEDAIAAARTDSPRTDAALAFTGDKSFIVSAAGDAFLMYRVRGRSWVVMGDPVGPVAAWSELVWSIRRACDARAGRLCFYQASERMLPLFVELGLHAIKYGEEAHVPLDRFTIAGPRAKSLRHAVRRTEAAGAVFSVEPARAVPALIEDMRAVSDAWLAAKAGREKRFSLGAFDPAYLARFPVALVRVEGRIVAFANIWVSGDGEEASCDLMRHHPDAPYGTMEMMMVRLIEWARGQGYERFNLGMAPLSGMPSGRLAPVWAQLGHALFANGERLYGFAGLRAFKAKYGPDWVSRYIATPPGAAMPRVLIDLARLVSA</sequence>
<feature type="transmembrane region" description="Helical" evidence="6">
    <location>
        <begin position="188"/>
        <end position="207"/>
    </location>
</feature>
<dbReference type="GO" id="GO:0005886">
    <property type="term" value="C:plasma membrane"/>
    <property type="evidence" value="ECO:0007669"/>
    <property type="project" value="UniProtKB-SubCell"/>
</dbReference>
<evidence type="ECO:0000313" key="9">
    <source>
        <dbReference type="Proteomes" id="UP000033203"/>
    </source>
</evidence>
<evidence type="ECO:0000256" key="5">
    <source>
        <dbReference type="ARBA" id="ARBA00023136"/>
    </source>
</evidence>
<gene>
    <name evidence="8" type="ORF">SR41_13055</name>
</gene>
<evidence type="ECO:0000256" key="3">
    <source>
        <dbReference type="ARBA" id="ARBA00022692"/>
    </source>
</evidence>
<dbReference type="InterPro" id="IPR024320">
    <property type="entry name" value="LPG_synthase_C"/>
</dbReference>
<feature type="transmembrane region" description="Helical" evidence="6">
    <location>
        <begin position="349"/>
        <end position="373"/>
    </location>
</feature>
<dbReference type="InterPro" id="IPR051211">
    <property type="entry name" value="PG_lysyltransferase"/>
</dbReference>
<feature type="transmembrane region" description="Helical" evidence="6">
    <location>
        <begin position="36"/>
        <end position="56"/>
    </location>
</feature>
<feature type="transmembrane region" description="Helical" evidence="6">
    <location>
        <begin position="227"/>
        <end position="252"/>
    </location>
</feature>
<dbReference type="Pfam" id="PF09924">
    <property type="entry name" value="LPG_synthase_C"/>
    <property type="match status" value="1"/>
</dbReference>
<protein>
    <recommendedName>
        <fullName evidence="7">Phosphatidylglycerol lysyltransferase C-terminal domain-containing protein</fullName>
    </recommendedName>
</protein>
<reference evidence="8 9" key="1">
    <citation type="submission" date="2015-01" db="EMBL/GenBank/DDBJ databases">
        <title>Genome of Sphingomonas taxi strain 30a.</title>
        <authorList>
            <person name="Eevers N."/>
            <person name="Van Hamme J."/>
            <person name="Bottos E."/>
            <person name="Weyens N."/>
            <person name="Vangronsveld J."/>
        </authorList>
    </citation>
    <scope>NUCLEOTIDE SEQUENCE [LARGE SCALE GENOMIC DNA]</scope>
    <source>
        <strain evidence="8 9">30a</strain>
    </source>
</reference>
<evidence type="ECO:0000259" key="7">
    <source>
        <dbReference type="Pfam" id="PF09924"/>
    </source>
</evidence>
<dbReference type="PATRIC" id="fig|1549858.7.peg.3125"/>
<feature type="transmembrane region" description="Helical" evidence="6">
    <location>
        <begin position="419"/>
        <end position="436"/>
    </location>
</feature>
<keyword evidence="5 6" id="KW-0472">Membrane</keyword>
<dbReference type="PANTHER" id="PTHR34697">
    <property type="entry name" value="PHOSPHATIDYLGLYCEROL LYSYLTRANSFERASE"/>
    <property type="match status" value="1"/>
</dbReference>
<proteinExistence type="predicted"/>